<gene>
    <name evidence="2" type="ordered locus">Cphamn1_0914</name>
</gene>
<dbReference type="AlphaFoldDB" id="B3EPI1"/>
<name>B3EPI1_CHLPB</name>
<evidence type="ECO:0000313" key="2">
    <source>
        <dbReference type="EMBL" id="ACE03859.1"/>
    </source>
</evidence>
<dbReference type="KEGG" id="cpb:Cphamn1_0914"/>
<feature type="transmembrane region" description="Helical" evidence="1">
    <location>
        <begin position="20"/>
        <end position="41"/>
    </location>
</feature>
<protein>
    <submittedName>
        <fullName evidence="2">Uncharacterized protein</fullName>
    </submittedName>
</protein>
<keyword evidence="1" id="KW-1133">Transmembrane helix</keyword>
<keyword evidence="1" id="KW-0472">Membrane</keyword>
<dbReference type="HOGENOM" id="CLU_3249109_0_0_10"/>
<sequence length="42" mass="4845">MNLLGAHYSFLNRLSKKVSVSVLLVRLGIVAFLIYSEIFVWF</sequence>
<dbReference type="EMBL" id="CP001101">
    <property type="protein sequence ID" value="ACE03859.1"/>
    <property type="molecule type" value="Genomic_DNA"/>
</dbReference>
<reference evidence="2" key="1">
    <citation type="submission" date="2008-06" db="EMBL/GenBank/DDBJ databases">
        <title>Complete sequence of Chlorobium phaeobacteroides BS1.</title>
        <authorList>
            <consortium name="US DOE Joint Genome Institute"/>
            <person name="Lucas S."/>
            <person name="Copeland A."/>
            <person name="Lapidus A."/>
            <person name="Glavina del Rio T."/>
            <person name="Dalin E."/>
            <person name="Tice H."/>
            <person name="Bruce D."/>
            <person name="Goodwin L."/>
            <person name="Pitluck S."/>
            <person name="Schmutz J."/>
            <person name="Larimer F."/>
            <person name="Land M."/>
            <person name="Hauser L."/>
            <person name="Kyrpides N."/>
            <person name="Ovchinnikova G."/>
            <person name="Li T."/>
            <person name="Liu Z."/>
            <person name="Zhao F."/>
            <person name="Overmann J."/>
            <person name="Bryant D.A."/>
            <person name="Richardson P."/>
        </authorList>
    </citation>
    <scope>NUCLEOTIDE SEQUENCE [LARGE SCALE GENOMIC DNA]</scope>
    <source>
        <strain evidence="2">BS1</strain>
    </source>
</reference>
<accession>B3EPI1</accession>
<proteinExistence type="predicted"/>
<organism evidence="2">
    <name type="scientific">Chlorobium phaeobacteroides (strain BS1)</name>
    <dbReference type="NCBI Taxonomy" id="331678"/>
    <lineage>
        <taxon>Bacteria</taxon>
        <taxon>Pseudomonadati</taxon>
        <taxon>Chlorobiota</taxon>
        <taxon>Chlorobiia</taxon>
        <taxon>Chlorobiales</taxon>
        <taxon>Chlorobiaceae</taxon>
        <taxon>Chlorobium/Pelodictyon group</taxon>
        <taxon>Chlorobium</taxon>
    </lineage>
</organism>
<keyword evidence="1" id="KW-0812">Transmembrane</keyword>
<evidence type="ECO:0000256" key="1">
    <source>
        <dbReference type="SAM" id="Phobius"/>
    </source>
</evidence>